<dbReference type="EMBL" id="AP025592">
    <property type="protein sequence ID" value="BDG10300.1"/>
    <property type="molecule type" value="Genomic_DNA"/>
</dbReference>
<dbReference type="InterPro" id="IPR036249">
    <property type="entry name" value="Thioredoxin-like_sf"/>
</dbReference>
<dbReference type="SMART" id="SM00028">
    <property type="entry name" value="TPR"/>
    <property type="match status" value="2"/>
</dbReference>
<evidence type="ECO:0008006" key="4">
    <source>
        <dbReference type="Google" id="ProtNLM"/>
    </source>
</evidence>
<organism evidence="2 3">
    <name type="scientific">Anaeromyxobacter paludicola</name>
    <dbReference type="NCBI Taxonomy" id="2918171"/>
    <lineage>
        <taxon>Bacteria</taxon>
        <taxon>Pseudomonadati</taxon>
        <taxon>Myxococcota</taxon>
        <taxon>Myxococcia</taxon>
        <taxon>Myxococcales</taxon>
        <taxon>Cystobacterineae</taxon>
        <taxon>Anaeromyxobacteraceae</taxon>
        <taxon>Anaeromyxobacter</taxon>
    </lineage>
</organism>
<dbReference type="Gene3D" id="1.25.40.10">
    <property type="entry name" value="Tetratricopeptide repeat domain"/>
    <property type="match status" value="1"/>
</dbReference>
<dbReference type="PROSITE" id="PS50005">
    <property type="entry name" value="TPR"/>
    <property type="match status" value="1"/>
</dbReference>
<keyword evidence="3" id="KW-1185">Reference proteome</keyword>
<feature type="repeat" description="TPR" evidence="1">
    <location>
        <begin position="233"/>
        <end position="266"/>
    </location>
</feature>
<dbReference type="SUPFAM" id="SSF52833">
    <property type="entry name" value="Thioredoxin-like"/>
    <property type="match status" value="1"/>
</dbReference>
<name>A0ABM7XEI9_9BACT</name>
<accession>A0ABM7XEI9</accession>
<dbReference type="SUPFAM" id="SSF48452">
    <property type="entry name" value="TPR-like"/>
    <property type="match status" value="1"/>
</dbReference>
<proteinExistence type="predicted"/>
<reference evidence="3" key="1">
    <citation type="journal article" date="2022" name="Int. J. Syst. Evol. Microbiol.">
        <title>Anaeromyxobacter oryzae sp. nov., Anaeromyxobacter diazotrophicus sp. nov. and Anaeromyxobacter paludicola sp. nov., isolated from paddy soils.</title>
        <authorList>
            <person name="Itoh H."/>
            <person name="Xu Z."/>
            <person name="Mise K."/>
            <person name="Masuda Y."/>
            <person name="Ushijima N."/>
            <person name="Hayakawa C."/>
            <person name="Shiratori Y."/>
            <person name="Senoo K."/>
        </authorList>
    </citation>
    <scope>NUCLEOTIDE SEQUENCE [LARGE SCALE GENOMIC DNA]</scope>
    <source>
        <strain evidence="3">Red630</strain>
    </source>
</reference>
<dbReference type="Proteomes" id="UP001162734">
    <property type="component" value="Chromosome"/>
</dbReference>
<keyword evidence="1" id="KW-0802">TPR repeat</keyword>
<evidence type="ECO:0000313" key="3">
    <source>
        <dbReference type="Proteomes" id="UP001162734"/>
    </source>
</evidence>
<dbReference type="InterPro" id="IPR019734">
    <property type="entry name" value="TPR_rpt"/>
</dbReference>
<dbReference type="RefSeq" id="WP_248342723.1">
    <property type="nucleotide sequence ID" value="NZ_AP025592.1"/>
</dbReference>
<sequence length="280" mass="29644">MALLTLRDVRRAFMLSGLVVAALGWPFSSSAIAETGHVIDEVLPKLDGSGRAPVAKKGEVSLVFFFRPDQEHSKEALRQLARCEKDLAGRKLHWAAVVSDAYPAAEVAPMVAESGAEMPVLVDEGGKLYGKLNLRMTPELAIADKAGKVTAYQPFSKLDYCALVEARVRFALGEIDQAGLDKVVAPAKATMPGGSDNEAKRHVNYGKLMLGSKSWDKAIDHGRKAVEKDPKLVAGYLLLGDGLAGKGDCAEAAKVYDQALALDPKSEAAAKGKAGCGAAK</sequence>
<dbReference type="Gene3D" id="3.40.30.10">
    <property type="entry name" value="Glutaredoxin"/>
    <property type="match status" value="1"/>
</dbReference>
<dbReference type="InterPro" id="IPR011990">
    <property type="entry name" value="TPR-like_helical_dom_sf"/>
</dbReference>
<protein>
    <recommendedName>
        <fullName evidence="4">Tetratricopeptide repeat protein</fullName>
    </recommendedName>
</protein>
<evidence type="ECO:0000313" key="2">
    <source>
        <dbReference type="EMBL" id="BDG10300.1"/>
    </source>
</evidence>
<gene>
    <name evidence="2" type="ORF">AMPC_34130</name>
</gene>
<evidence type="ECO:0000256" key="1">
    <source>
        <dbReference type="PROSITE-ProRule" id="PRU00339"/>
    </source>
</evidence>